<feature type="domain" description="DUF2062" evidence="2">
    <location>
        <begin position="22"/>
        <end position="161"/>
    </location>
</feature>
<dbReference type="RefSeq" id="WP_093427195.1">
    <property type="nucleotide sequence ID" value="NZ_FOMJ01000001.1"/>
</dbReference>
<organism evidence="3 4">
    <name type="scientific">Thiohalospira halophila DSM 15071</name>
    <dbReference type="NCBI Taxonomy" id="1123397"/>
    <lineage>
        <taxon>Bacteria</taxon>
        <taxon>Pseudomonadati</taxon>
        <taxon>Pseudomonadota</taxon>
        <taxon>Gammaproteobacteria</taxon>
        <taxon>Thiohalospirales</taxon>
        <taxon>Thiohalospiraceae</taxon>
        <taxon>Thiohalospira</taxon>
    </lineage>
</organism>
<keyword evidence="1" id="KW-1133">Transmembrane helix</keyword>
<protein>
    <recommendedName>
        <fullName evidence="2">DUF2062 domain-containing protein</fullName>
    </recommendedName>
</protein>
<keyword evidence="1" id="KW-0812">Transmembrane</keyword>
<evidence type="ECO:0000313" key="4">
    <source>
        <dbReference type="Proteomes" id="UP000198611"/>
    </source>
</evidence>
<proteinExistence type="predicted"/>
<dbReference type="OrthoDB" id="9786029at2"/>
<feature type="transmembrane region" description="Helical" evidence="1">
    <location>
        <begin position="132"/>
        <end position="155"/>
    </location>
</feature>
<gene>
    <name evidence="3" type="ORF">SAMN05660831_00547</name>
</gene>
<dbReference type="PANTHER" id="PTHR40547">
    <property type="entry name" value="SLL0298 PROTEIN"/>
    <property type="match status" value="1"/>
</dbReference>
<dbReference type="PANTHER" id="PTHR40547:SF1">
    <property type="entry name" value="SLL0298 PROTEIN"/>
    <property type="match status" value="1"/>
</dbReference>
<dbReference type="STRING" id="1123397.SAMN05660831_00547"/>
<dbReference type="Pfam" id="PF09835">
    <property type="entry name" value="DUF2062"/>
    <property type="match status" value="1"/>
</dbReference>
<evidence type="ECO:0000313" key="3">
    <source>
        <dbReference type="EMBL" id="SFD03686.1"/>
    </source>
</evidence>
<accession>A0A1I1P1Y5</accession>
<dbReference type="InterPro" id="IPR018639">
    <property type="entry name" value="DUF2062"/>
</dbReference>
<evidence type="ECO:0000259" key="2">
    <source>
        <dbReference type="Pfam" id="PF09835"/>
    </source>
</evidence>
<evidence type="ECO:0000256" key="1">
    <source>
        <dbReference type="SAM" id="Phobius"/>
    </source>
</evidence>
<feature type="transmembrane region" description="Helical" evidence="1">
    <location>
        <begin position="42"/>
        <end position="70"/>
    </location>
</feature>
<dbReference type="EMBL" id="FOMJ01000001">
    <property type="protein sequence ID" value="SFD03686.1"/>
    <property type="molecule type" value="Genomic_DNA"/>
</dbReference>
<dbReference type="Proteomes" id="UP000198611">
    <property type="component" value="Unassembled WGS sequence"/>
</dbReference>
<keyword evidence="1" id="KW-0472">Membrane</keyword>
<reference evidence="3 4" key="1">
    <citation type="submission" date="2016-10" db="EMBL/GenBank/DDBJ databases">
        <authorList>
            <person name="de Groot N.N."/>
        </authorList>
    </citation>
    <scope>NUCLEOTIDE SEQUENCE [LARGE SCALE GENOMIC DNA]</scope>
    <source>
        <strain evidence="3 4">HL3</strain>
    </source>
</reference>
<dbReference type="AlphaFoldDB" id="A0A1I1P1Y5"/>
<keyword evidence="4" id="KW-1185">Reference proteome</keyword>
<sequence length="179" mass="20117">MPKHFLRRLLPSHDHVRDHRHLRWLGEWLHDPNLFHLNRRSAAGGVATGVFVAFIPTVGQMAIAALIAIFLRVNLPLAVLFVWVSNPITIPPMVYAALQTGSAVLGRPMLSAPFEPTLEWVLAELGHIWEPLLVGGAVLGLAAAAASYLVIRGLWRLAVLQHLHRRRQQRRQREAGERR</sequence>
<name>A0A1I1P1Y5_9GAMM</name>
<feature type="transmembrane region" description="Helical" evidence="1">
    <location>
        <begin position="77"/>
        <end position="98"/>
    </location>
</feature>